<dbReference type="Pfam" id="PF13556">
    <property type="entry name" value="HTH_30"/>
    <property type="match status" value="1"/>
</dbReference>
<dbReference type="AlphaFoldDB" id="A0A4V2QAF1"/>
<evidence type="ECO:0000313" key="3">
    <source>
        <dbReference type="Proteomes" id="UP000295658"/>
    </source>
</evidence>
<sequence length="297" mass="35064">MIEKLRAHYKDAIVIDEPTNHPERYEWFSSKNGEVIGIQKDRLTVKERELLSIFLTPLAQPSIWMNDEQRMWYRFLIQKDQEAFAKLPSSLYDRFIYFQIQKAAVDQQDFTEALKGLFPPDVVIVWEDEHQVIVIEKKSEEENNFFSLSDLIDTLCSDFYIQLRAYIGQKCRHSPELLHLFAAEKRYFQLAAANIPKQKVYSIEDVFPLLLMKNFDLSYATYFLNDVKDDLQLLETVKTFFECNLNASLAAKKLYMHRNSLQYRIDKFIEKTGVDIKQFKGAIATYLAILYNEQNDF</sequence>
<dbReference type="InterPro" id="IPR025736">
    <property type="entry name" value="PucR_C-HTH_dom"/>
</dbReference>
<dbReference type="PANTHER" id="PTHR33744">
    <property type="entry name" value="CARBOHYDRATE DIACID REGULATOR"/>
    <property type="match status" value="1"/>
</dbReference>
<dbReference type="SUPFAM" id="SSF46689">
    <property type="entry name" value="Homeodomain-like"/>
    <property type="match status" value="1"/>
</dbReference>
<keyword evidence="3" id="KW-1185">Reference proteome</keyword>
<evidence type="ECO:0000313" key="2">
    <source>
        <dbReference type="EMBL" id="TCL51137.1"/>
    </source>
</evidence>
<dbReference type="InterPro" id="IPR051448">
    <property type="entry name" value="CdaR-like_regulators"/>
</dbReference>
<organism evidence="2 3">
    <name type="scientific">Thermolongibacillus altinsuensis</name>
    <dbReference type="NCBI Taxonomy" id="575256"/>
    <lineage>
        <taxon>Bacteria</taxon>
        <taxon>Bacillati</taxon>
        <taxon>Bacillota</taxon>
        <taxon>Bacilli</taxon>
        <taxon>Bacillales</taxon>
        <taxon>Anoxybacillaceae</taxon>
        <taxon>Thermolongibacillus</taxon>
    </lineage>
</organism>
<dbReference type="OrthoDB" id="9792148at2"/>
<name>A0A4V2QAF1_9BACL</name>
<feature type="domain" description="PucR C-terminal helix-turn-helix" evidence="1">
    <location>
        <begin position="233"/>
        <end position="289"/>
    </location>
</feature>
<proteinExistence type="predicted"/>
<protein>
    <submittedName>
        <fullName evidence="2">PucR-like helix-turn-helix protein</fullName>
    </submittedName>
</protein>
<gene>
    <name evidence="2" type="ORF">EDD69_104191</name>
</gene>
<dbReference type="Proteomes" id="UP000295658">
    <property type="component" value="Unassembled WGS sequence"/>
</dbReference>
<dbReference type="InterPro" id="IPR042070">
    <property type="entry name" value="PucR_C-HTH_sf"/>
</dbReference>
<dbReference type="InterPro" id="IPR009057">
    <property type="entry name" value="Homeodomain-like_sf"/>
</dbReference>
<comment type="caution">
    <text evidence="2">The sequence shown here is derived from an EMBL/GenBank/DDBJ whole genome shotgun (WGS) entry which is preliminary data.</text>
</comment>
<dbReference type="RefSeq" id="WP_132947890.1">
    <property type="nucleotide sequence ID" value="NZ_BSVG01000004.1"/>
</dbReference>
<evidence type="ECO:0000259" key="1">
    <source>
        <dbReference type="Pfam" id="PF13556"/>
    </source>
</evidence>
<accession>A0A4V2QAF1</accession>
<reference evidence="2 3" key="1">
    <citation type="submission" date="2019-03" db="EMBL/GenBank/DDBJ databases">
        <title>Genomic Encyclopedia of Type Strains, Phase IV (KMG-IV): sequencing the most valuable type-strain genomes for metagenomic binning, comparative biology and taxonomic classification.</title>
        <authorList>
            <person name="Goeker M."/>
        </authorList>
    </citation>
    <scope>NUCLEOTIDE SEQUENCE [LARGE SCALE GENOMIC DNA]</scope>
    <source>
        <strain evidence="2 3">DSM 24979</strain>
    </source>
</reference>
<dbReference type="PANTHER" id="PTHR33744:SF15">
    <property type="entry name" value="CARBOHYDRATE DIACID REGULATOR"/>
    <property type="match status" value="1"/>
</dbReference>
<dbReference type="EMBL" id="SLUL01000004">
    <property type="protein sequence ID" value="TCL51137.1"/>
    <property type="molecule type" value="Genomic_DNA"/>
</dbReference>
<dbReference type="Gene3D" id="1.10.10.2840">
    <property type="entry name" value="PucR C-terminal helix-turn-helix domain"/>
    <property type="match status" value="1"/>
</dbReference>